<dbReference type="EMBL" id="JAQQDB010000058">
    <property type="protein sequence ID" value="MFM0522725.1"/>
    <property type="molecule type" value="Genomic_DNA"/>
</dbReference>
<dbReference type="InterPro" id="IPR021527">
    <property type="entry name" value="DUF2795"/>
</dbReference>
<reference evidence="2 3" key="1">
    <citation type="journal article" date="2024" name="Chem. Sci.">
        <title>Discovery of megapolipeptins by genome mining of a Burkholderiales bacteria collection.</title>
        <authorList>
            <person name="Paulo B.S."/>
            <person name="Recchia M.J.J."/>
            <person name="Lee S."/>
            <person name="Fergusson C.H."/>
            <person name="Romanowski S.B."/>
            <person name="Hernandez A."/>
            <person name="Krull N."/>
            <person name="Liu D.Y."/>
            <person name="Cavanagh H."/>
            <person name="Bos A."/>
            <person name="Gray C.A."/>
            <person name="Murphy B.T."/>
            <person name="Linington R.G."/>
            <person name="Eustaquio A.S."/>
        </authorList>
    </citation>
    <scope>NUCLEOTIDE SEQUENCE [LARGE SCALE GENOMIC DNA]</scope>
    <source>
        <strain evidence="2 3">RL17-374-BIF-D</strain>
    </source>
</reference>
<evidence type="ECO:0000313" key="3">
    <source>
        <dbReference type="Proteomes" id="UP001629462"/>
    </source>
</evidence>
<keyword evidence="3" id="KW-1185">Reference proteome</keyword>
<sequence length="77" mass="8462">MAQHPAHSQNHRHPDEPPPEEIARALKGADYPMGKEKLMALAKSNGADGEVIAVLEKMTNRHFDSADAVMREAMRTG</sequence>
<feature type="compositionally biased region" description="Basic and acidic residues" evidence="1">
    <location>
        <begin position="12"/>
        <end position="21"/>
    </location>
</feature>
<protein>
    <submittedName>
        <fullName evidence="2">DUF2795 domain-containing protein</fullName>
    </submittedName>
</protein>
<dbReference type="RefSeq" id="WP_238295228.1">
    <property type="nucleotide sequence ID" value="NZ_JAQQDB010000058.1"/>
</dbReference>
<dbReference type="Proteomes" id="UP001629462">
    <property type="component" value="Unassembled WGS sequence"/>
</dbReference>
<proteinExistence type="predicted"/>
<feature type="region of interest" description="Disordered" evidence="1">
    <location>
        <begin position="1"/>
        <end position="21"/>
    </location>
</feature>
<dbReference type="Pfam" id="PF11387">
    <property type="entry name" value="DUF2795"/>
    <property type="match status" value="1"/>
</dbReference>
<evidence type="ECO:0000256" key="1">
    <source>
        <dbReference type="SAM" id="MobiDB-lite"/>
    </source>
</evidence>
<name>A0ABW9CXE0_9BURK</name>
<gene>
    <name evidence="2" type="ORF">PQR08_35445</name>
</gene>
<accession>A0ABW9CXE0</accession>
<comment type="caution">
    <text evidence="2">The sequence shown here is derived from an EMBL/GenBank/DDBJ whole genome shotgun (WGS) entry which is preliminary data.</text>
</comment>
<organism evidence="2 3">
    <name type="scientific">Caballeronia jiangsuensis</name>
    <dbReference type="NCBI Taxonomy" id="1458357"/>
    <lineage>
        <taxon>Bacteria</taxon>
        <taxon>Pseudomonadati</taxon>
        <taxon>Pseudomonadota</taxon>
        <taxon>Betaproteobacteria</taxon>
        <taxon>Burkholderiales</taxon>
        <taxon>Burkholderiaceae</taxon>
        <taxon>Caballeronia</taxon>
    </lineage>
</organism>
<evidence type="ECO:0000313" key="2">
    <source>
        <dbReference type="EMBL" id="MFM0522725.1"/>
    </source>
</evidence>